<name>A0AA36C9Z7_9BILA</name>
<dbReference type="SMART" id="SM00209">
    <property type="entry name" value="TSP1"/>
    <property type="match status" value="2"/>
</dbReference>
<dbReference type="InterPro" id="IPR000884">
    <property type="entry name" value="TSP1_rpt"/>
</dbReference>
<proteinExistence type="predicted"/>
<dbReference type="AlphaFoldDB" id="A0AA36C9Z7"/>
<dbReference type="PANTHER" id="PTHR31936">
    <property type="entry name" value="PROTEIN CBG18744"/>
    <property type="match status" value="1"/>
</dbReference>
<feature type="non-terminal residue" evidence="2">
    <location>
        <position position="1"/>
    </location>
</feature>
<dbReference type="Proteomes" id="UP001177023">
    <property type="component" value="Unassembled WGS sequence"/>
</dbReference>
<sequence length="479" mass="50099">MLLYLVCGFVAFKAVSAQCTACADRAPQGIWGEWTSTGSITYESVGKNLTCGMCATVPQKRTCLTAPDCPCSGPSTQVGATSNEICSFADQTCCPPNKMTVDLKLKRYVCKSPNSSPAPQNVTCCSPAAGLWNPWSVWSGCNGGTCGGCGTRWRTRTCASEPYGCPCTGKAIEVGFCDSICPFPGPTCCSGFIKSIDETLKKAYCKFASFLQIVTVACQGYEQLYVGVEIQDSDAAVLSSSSGATSQLLSASGTVKCGADGSWPAGATGKFSCEASIPYVAPVTTTTTTATPPTCCPPEGIWGAWTTTGSVVLGGPFLNLTCGMCATVPQNRTCLSDAYGCPCSGAFTQNKWISNILCEFPNHACCGDNVKGKDTTLKKYVCKPPVAPEAVKATTCCPSGGLWNPWSAWTACPGFCGMCAIQQRTRTCASKPYGCPCSGLAKEEQKCGGAICPFPGPTCCSGYAKRLDPAKLMYTCQLL</sequence>
<feature type="chain" id="PRO_5041360833" evidence="1">
    <location>
        <begin position="18"/>
        <end position="479"/>
    </location>
</feature>
<gene>
    <name evidence="2" type="ORF">MSPICULIGERA_LOCUS3014</name>
</gene>
<evidence type="ECO:0000313" key="3">
    <source>
        <dbReference type="Proteomes" id="UP001177023"/>
    </source>
</evidence>
<comment type="caution">
    <text evidence="2">The sequence shown here is derived from an EMBL/GenBank/DDBJ whole genome shotgun (WGS) entry which is preliminary data.</text>
</comment>
<dbReference type="EMBL" id="CATQJA010000856">
    <property type="protein sequence ID" value="CAJ0564332.1"/>
    <property type="molecule type" value="Genomic_DNA"/>
</dbReference>
<evidence type="ECO:0000313" key="2">
    <source>
        <dbReference type="EMBL" id="CAJ0564332.1"/>
    </source>
</evidence>
<reference evidence="2" key="1">
    <citation type="submission" date="2023-06" db="EMBL/GenBank/DDBJ databases">
        <authorList>
            <person name="Delattre M."/>
        </authorList>
    </citation>
    <scope>NUCLEOTIDE SEQUENCE</scope>
    <source>
        <strain evidence="2">AF72</strain>
    </source>
</reference>
<accession>A0AA36C9Z7</accession>
<dbReference type="PANTHER" id="PTHR31936:SF5">
    <property type="entry name" value="VENOM PROTEIN"/>
    <property type="match status" value="1"/>
</dbReference>
<protein>
    <submittedName>
        <fullName evidence="2">Uncharacterized protein</fullName>
    </submittedName>
</protein>
<keyword evidence="3" id="KW-1185">Reference proteome</keyword>
<evidence type="ECO:0000256" key="1">
    <source>
        <dbReference type="SAM" id="SignalP"/>
    </source>
</evidence>
<feature type="signal peptide" evidence="1">
    <location>
        <begin position="1"/>
        <end position="17"/>
    </location>
</feature>
<dbReference type="InterPro" id="IPR036383">
    <property type="entry name" value="TSP1_rpt_sf"/>
</dbReference>
<dbReference type="Pfam" id="PF00090">
    <property type="entry name" value="TSP_1"/>
    <property type="match status" value="2"/>
</dbReference>
<dbReference type="Gene3D" id="2.20.100.10">
    <property type="entry name" value="Thrombospondin type-1 (TSP1) repeat"/>
    <property type="match status" value="1"/>
</dbReference>
<keyword evidence="1" id="KW-0732">Signal</keyword>
<dbReference type="SUPFAM" id="SSF82895">
    <property type="entry name" value="TSP-1 type 1 repeat"/>
    <property type="match status" value="2"/>
</dbReference>
<organism evidence="2 3">
    <name type="scientific">Mesorhabditis spiculigera</name>
    <dbReference type="NCBI Taxonomy" id="96644"/>
    <lineage>
        <taxon>Eukaryota</taxon>
        <taxon>Metazoa</taxon>
        <taxon>Ecdysozoa</taxon>
        <taxon>Nematoda</taxon>
        <taxon>Chromadorea</taxon>
        <taxon>Rhabditida</taxon>
        <taxon>Rhabditina</taxon>
        <taxon>Rhabditomorpha</taxon>
        <taxon>Rhabditoidea</taxon>
        <taxon>Rhabditidae</taxon>
        <taxon>Mesorhabditinae</taxon>
        <taxon>Mesorhabditis</taxon>
    </lineage>
</organism>
<dbReference type="PROSITE" id="PS50092">
    <property type="entry name" value="TSP1"/>
    <property type="match status" value="2"/>
</dbReference>